<evidence type="ECO:0000256" key="1">
    <source>
        <dbReference type="SAM" id="MobiDB-lite"/>
    </source>
</evidence>
<sequence>MDRSIIRASICTPQEAFLPPVQPRFRASLDPPGSPASPEAALAQSPSRRRHGSGLHASPEGSGYVPLPGEQTGTGASDPLLQGALPALSPPALAAATPGIAATVPSTTAPGIAASPPVMGSASGRGIATTSPGITTPPPVITAAAATAPVPGMETCTASPGIATVPPVHATVPGMEVAGSPSKKQPPKSGKRILWQHTDGVMALMDRPFSEGSCRTTLQPGRPAPPPGAVFLPAPSDFTGGRRHVLAPYPDAQPLYEDPTPPMVDLSPADLSPPALRAVHTQRHKVLPMLVEAPPAPWSRPSYDEEFRRPTCPGASETMATRSMTTTDFREAYFTDPPGMEREPEFNPSAKARAWGAPLVERNPLDPQYPTFGQPQPAREAPHKPTPVALPRLPPFITSPNQSRRTIKDDPLERNDPLTVPRQFFYVENERENFRRRALAGREGQF</sequence>
<feature type="compositionally biased region" description="Basic and acidic residues" evidence="1">
    <location>
        <begin position="406"/>
        <end position="416"/>
    </location>
</feature>
<evidence type="ECO:0000313" key="2">
    <source>
        <dbReference type="EMBL" id="KAJ4462405.1"/>
    </source>
</evidence>
<reference evidence="2" key="1">
    <citation type="journal article" date="2022" name="bioRxiv">
        <title>Genomics of Preaxostyla Flagellates Illuminates Evolutionary Transitions and the Path Towards Mitochondrial Loss.</title>
        <authorList>
            <person name="Novak L.V.F."/>
            <person name="Treitli S.C."/>
            <person name="Pyrih J."/>
            <person name="Halakuc P."/>
            <person name="Pipaliya S.V."/>
            <person name="Vacek V."/>
            <person name="Brzon O."/>
            <person name="Soukal P."/>
            <person name="Eme L."/>
            <person name="Dacks J.B."/>
            <person name="Karnkowska A."/>
            <person name="Elias M."/>
            <person name="Hampl V."/>
        </authorList>
    </citation>
    <scope>NUCLEOTIDE SEQUENCE</scope>
    <source>
        <strain evidence="2">RCP-MX</strain>
    </source>
</reference>
<evidence type="ECO:0000313" key="3">
    <source>
        <dbReference type="Proteomes" id="UP001141327"/>
    </source>
</evidence>
<comment type="caution">
    <text evidence="2">The sequence shown here is derived from an EMBL/GenBank/DDBJ whole genome shotgun (WGS) entry which is preliminary data.</text>
</comment>
<feature type="region of interest" description="Disordered" evidence="1">
    <location>
        <begin position="298"/>
        <end position="317"/>
    </location>
</feature>
<name>A0ABQ8V001_9EUKA</name>
<feature type="region of interest" description="Disordered" evidence="1">
    <location>
        <begin position="17"/>
        <end position="84"/>
    </location>
</feature>
<accession>A0ABQ8V001</accession>
<organism evidence="2 3">
    <name type="scientific">Paratrimastix pyriformis</name>
    <dbReference type="NCBI Taxonomy" id="342808"/>
    <lineage>
        <taxon>Eukaryota</taxon>
        <taxon>Metamonada</taxon>
        <taxon>Preaxostyla</taxon>
        <taxon>Paratrimastigidae</taxon>
        <taxon>Paratrimastix</taxon>
    </lineage>
</organism>
<keyword evidence="3" id="KW-1185">Reference proteome</keyword>
<proteinExistence type="predicted"/>
<gene>
    <name evidence="2" type="ORF">PAPYR_1037</name>
</gene>
<feature type="region of interest" description="Disordered" evidence="1">
    <location>
        <begin position="372"/>
        <end position="417"/>
    </location>
</feature>
<dbReference type="Proteomes" id="UP001141327">
    <property type="component" value="Unassembled WGS sequence"/>
</dbReference>
<dbReference type="EMBL" id="JAPMOS010000003">
    <property type="protein sequence ID" value="KAJ4462405.1"/>
    <property type="molecule type" value="Genomic_DNA"/>
</dbReference>
<protein>
    <submittedName>
        <fullName evidence="2">Uncharacterized protein</fullName>
    </submittedName>
</protein>